<evidence type="ECO:0000259" key="4">
    <source>
        <dbReference type="Pfam" id="PF07729"/>
    </source>
</evidence>
<dbReference type="PANTHER" id="PTHR43537:SF45">
    <property type="entry name" value="GNTR FAMILY REGULATORY PROTEIN"/>
    <property type="match status" value="1"/>
</dbReference>
<keyword evidence="2" id="KW-0238">DNA-binding</keyword>
<dbReference type="PATRIC" id="fig|1280951.3.peg.2316"/>
<dbReference type="EMBL" id="ARYI01000009">
    <property type="protein sequence ID" value="KCZ92599.1"/>
    <property type="molecule type" value="Genomic_DNA"/>
</dbReference>
<dbReference type="GO" id="GO:0003677">
    <property type="term" value="F:DNA binding"/>
    <property type="evidence" value="ECO:0007669"/>
    <property type="project" value="UniProtKB-KW"/>
</dbReference>
<accession>A0A059FPM9</accession>
<proteinExistence type="predicted"/>
<dbReference type="PANTHER" id="PTHR43537">
    <property type="entry name" value="TRANSCRIPTIONAL REGULATOR, GNTR FAMILY"/>
    <property type="match status" value="1"/>
</dbReference>
<reference evidence="5 6" key="1">
    <citation type="submission" date="2013-04" db="EMBL/GenBank/DDBJ databases">
        <title>Hyphomonas hirschiana VP5 Genome Sequencing.</title>
        <authorList>
            <person name="Lai Q."/>
            <person name="Shao Z."/>
        </authorList>
    </citation>
    <scope>NUCLEOTIDE SEQUENCE [LARGE SCALE GENOMIC DNA]</scope>
    <source>
        <strain evidence="5 6">VP5</strain>
    </source>
</reference>
<evidence type="ECO:0000256" key="2">
    <source>
        <dbReference type="ARBA" id="ARBA00023125"/>
    </source>
</evidence>
<dbReference type="Gene3D" id="1.10.10.10">
    <property type="entry name" value="Winged helix-like DNA-binding domain superfamily/Winged helix DNA-binding domain"/>
    <property type="match status" value="1"/>
</dbReference>
<dbReference type="InterPro" id="IPR036390">
    <property type="entry name" value="WH_DNA-bd_sf"/>
</dbReference>
<dbReference type="SUPFAM" id="SSF48008">
    <property type="entry name" value="GntR ligand-binding domain-like"/>
    <property type="match status" value="1"/>
</dbReference>
<comment type="caution">
    <text evidence="5">The sequence shown here is derived from an EMBL/GenBank/DDBJ whole genome shotgun (WGS) entry which is preliminary data.</text>
</comment>
<dbReference type="AlphaFoldDB" id="A0A059FPM9"/>
<dbReference type="RefSeq" id="WP_011646615.1">
    <property type="nucleotide sequence ID" value="NZ_ARYI01000009.1"/>
</dbReference>
<dbReference type="InterPro" id="IPR008920">
    <property type="entry name" value="TF_FadR/GntR_C"/>
</dbReference>
<evidence type="ECO:0000313" key="6">
    <source>
        <dbReference type="Proteomes" id="UP000025061"/>
    </source>
</evidence>
<dbReference type="InterPro" id="IPR036388">
    <property type="entry name" value="WH-like_DNA-bd_sf"/>
</dbReference>
<evidence type="ECO:0000256" key="3">
    <source>
        <dbReference type="ARBA" id="ARBA00023163"/>
    </source>
</evidence>
<dbReference type="Proteomes" id="UP000025061">
    <property type="component" value="Unassembled WGS sequence"/>
</dbReference>
<gene>
    <name evidence="5" type="ORF">HHI_11486</name>
</gene>
<feature type="domain" description="GntR C-terminal" evidence="4">
    <location>
        <begin position="81"/>
        <end position="198"/>
    </location>
</feature>
<keyword evidence="1" id="KW-0805">Transcription regulation</keyword>
<dbReference type="SUPFAM" id="SSF46785">
    <property type="entry name" value="Winged helix' DNA-binding domain"/>
    <property type="match status" value="1"/>
</dbReference>
<name>A0A059FPM9_9PROT</name>
<dbReference type="Gene3D" id="1.20.120.530">
    <property type="entry name" value="GntR ligand-binding domain-like"/>
    <property type="match status" value="1"/>
</dbReference>
<protein>
    <recommendedName>
        <fullName evidence="4">GntR C-terminal domain-containing protein</fullName>
    </recommendedName>
</protein>
<organism evidence="5 6">
    <name type="scientific">Hyphomonas hirschiana VP5</name>
    <dbReference type="NCBI Taxonomy" id="1280951"/>
    <lineage>
        <taxon>Bacteria</taxon>
        <taxon>Pseudomonadati</taxon>
        <taxon>Pseudomonadota</taxon>
        <taxon>Alphaproteobacteria</taxon>
        <taxon>Hyphomonadales</taxon>
        <taxon>Hyphomonadaceae</taxon>
        <taxon>Hyphomonas</taxon>
    </lineage>
</organism>
<evidence type="ECO:0000256" key="1">
    <source>
        <dbReference type="ARBA" id="ARBA00023015"/>
    </source>
</evidence>
<dbReference type="OrthoDB" id="7620579at2"/>
<dbReference type="InterPro" id="IPR011711">
    <property type="entry name" value="GntR_C"/>
</dbReference>
<keyword evidence="6" id="KW-1185">Reference proteome</keyword>
<dbReference type="Pfam" id="PF07729">
    <property type="entry name" value="FCD"/>
    <property type="match status" value="1"/>
</dbReference>
<evidence type="ECO:0000313" key="5">
    <source>
        <dbReference type="EMBL" id="KCZ92599.1"/>
    </source>
</evidence>
<sequence>MKNELESPAEAYELILDAIITQKLAPSQKVSEYILAEMFDISRNMARSTIEQLITQQFLVSISPRVTRVAPLTLFAIKQNFTLRKMLEPTVFSMAAATADYRMLDKLHYDIKCTTPIKDDTTALQFLKANKRSNLYLVEQARYPLLINWVNTLEDTAMRIYWLYTKLTHTYPFSPDHQKRLVEALRKDDAREVHSQTLMILESCEERVMKAIFSHDQLNEQDLHVP</sequence>
<keyword evidence="3" id="KW-0804">Transcription</keyword>